<sequence length="179" mass="20628">MASIDRTASPRFYKQLSEKELSDHYVLDDKELSFARRNTRSDRGYLIIAVMLKTRRQLGYFPALNKIPVQIIFHISKQLNLTSIVWKADEKHDGKMLHRYRSSCRKFLESSPFTEKGKKLVITSVRNAALTMSDPADLINVAIEALVNSGIELPAFSTLDRLVSHERHLIHEKLYLEIT</sequence>
<dbReference type="AlphaFoldDB" id="A0A2X1XPQ7"/>
<protein>
    <submittedName>
        <fullName evidence="2">Transposase and inactivated derivatives, TnpA family</fullName>
    </submittedName>
</protein>
<feature type="domain" description="DUF4158" evidence="1">
    <location>
        <begin position="3"/>
        <end position="165"/>
    </location>
</feature>
<evidence type="ECO:0000259" key="1">
    <source>
        <dbReference type="Pfam" id="PF13700"/>
    </source>
</evidence>
<dbReference type="Proteomes" id="UP000251647">
    <property type="component" value="Unassembled WGS sequence"/>
</dbReference>
<dbReference type="Pfam" id="PF13700">
    <property type="entry name" value="DUF4158"/>
    <property type="match status" value="1"/>
</dbReference>
<reference evidence="2 3" key="1">
    <citation type="submission" date="2018-06" db="EMBL/GenBank/DDBJ databases">
        <authorList>
            <consortium name="Pathogen Informatics"/>
            <person name="Doyle S."/>
        </authorList>
    </citation>
    <scope>NUCLEOTIDE SEQUENCE [LARGE SCALE GENOMIC DNA]</scope>
    <source>
        <strain evidence="2 3">NCTC11647</strain>
    </source>
</reference>
<organism evidence="2 3">
    <name type="scientific">Photobacterium damselae</name>
    <dbReference type="NCBI Taxonomy" id="38293"/>
    <lineage>
        <taxon>Bacteria</taxon>
        <taxon>Pseudomonadati</taxon>
        <taxon>Pseudomonadota</taxon>
        <taxon>Gammaproteobacteria</taxon>
        <taxon>Vibrionales</taxon>
        <taxon>Vibrionaceae</taxon>
        <taxon>Photobacterium</taxon>
    </lineage>
</organism>
<name>A0A2X1XPQ7_PHODM</name>
<dbReference type="EMBL" id="UATL01000006">
    <property type="protein sequence ID" value="SPY45140.1"/>
    <property type="molecule type" value="Genomic_DNA"/>
</dbReference>
<accession>A0A2X1XPQ7</accession>
<gene>
    <name evidence="2" type="ORF">NCTC11647_03924</name>
</gene>
<evidence type="ECO:0000313" key="2">
    <source>
        <dbReference type="EMBL" id="SPY45140.1"/>
    </source>
</evidence>
<dbReference type="InterPro" id="IPR025296">
    <property type="entry name" value="DUF4158"/>
</dbReference>
<proteinExistence type="predicted"/>
<evidence type="ECO:0000313" key="3">
    <source>
        <dbReference type="Proteomes" id="UP000251647"/>
    </source>
</evidence>